<evidence type="ECO:0000256" key="1">
    <source>
        <dbReference type="SAM" id="MobiDB-lite"/>
    </source>
</evidence>
<evidence type="ECO:0000313" key="3">
    <source>
        <dbReference type="Proteomes" id="UP001222027"/>
    </source>
</evidence>
<evidence type="ECO:0000313" key="2">
    <source>
        <dbReference type="EMBL" id="KAJ8470688.1"/>
    </source>
</evidence>
<dbReference type="AlphaFoldDB" id="A0AAV8QCQ2"/>
<gene>
    <name evidence="2" type="ORF">OPV22_025031</name>
</gene>
<accession>A0AAV8QCQ2</accession>
<feature type="region of interest" description="Disordered" evidence="1">
    <location>
        <begin position="52"/>
        <end position="84"/>
    </location>
</feature>
<protein>
    <submittedName>
        <fullName evidence="2">Uncharacterized protein</fullName>
    </submittedName>
</protein>
<dbReference type="EMBL" id="JAQQAF010000007">
    <property type="protein sequence ID" value="KAJ8470688.1"/>
    <property type="molecule type" value="Genomic_DNA"/>
</dbReference>
<sequence>MDIGLSVLDFRNGMDKTRILLSDGAKDRLLLQCVIWAPTLSFMSPSHCRFVPTQQREHTESESPLRGAGSFGRSVEQRGSDQISSQDLPLRAIALRSIPLSAS</sequence>
<dbReference type="Proteomes" id="UP001222027">
    <property type="component" value="Unassembled WGS sequence"/>
</dbReference>
<keyword evidence="3" id="KW-1185">Reference proteome</keyword>
<comment type="caution">
    <text evidence="2">The sequence shown here is derived from an EMBL/GenBank/DDBJ whole genome shotgun (WGS) entry which is preliminary data.</text>
</comment>
<name>A0AAV8QCQ2_ENSVE</name>
<organism evidence="2 3">
    <name type="scientific">Ensete ventricosum</name>
    <name type="common">Abyssinian banana</name>
    <name type="synonym">Musa ensete</name>
    <dbReference type="NCBI Taxonomy" id="4639"/>
    <lineage>
        <taxon>Eukaryota</taxon>
        <taxon>Viridiplantae</taxon>
        <taxon>Streptophyta</taxon>
        <taxon>Embryophyta</taxon>
        <taxon>Tracheophyta</taxon>
        <taxon>Spermatophyta</taxon>
        <taxon>Magnoliopsida</taxon>
        <taxon>Liliopsida</taxon>
        <taxon>Zingiberales</taxon>
        <taxon>Musaceae</taxon>
        <taxon>Ensete</taxon>
    </lineage>
</organism>
<reference evidence="2 3" key="1">
    <citation type="submission" date="2022-12" db="EMBL/GenBank/DDBJ databases">
        <title>Chromosome-scale assembly of the Ensete ventricosum genome.</title>
        <authorList>
            <person name="Dussert Y."/>
            <person name="Stocks J."/>
            <person name="Wendawek A."/>
            <person name="Woldeyes F."/>
            <person name="Nichols R.A."/>
            <person name="Borrell J.S."/>
        </authorList>
    </citation>
    <scope>NUCLEOTIDE SEQUENCE [LARGE SCALE GENOMIC DNA]</scope>
    <source>
        <strain evidence="3">cv. Maze</strain>
        <tissue evidence="2">Seeds</tissue>
    </source>
</reference>
<proteinExistence type="predicted"/>